<feature type="transmembrane region" description="Helical" evidence="6">
    <location>
        <begin position="213"/>
        <end position="234"/>
    </location>
</feature>
<evidence type="ECO:0000259" key="7">
    <source>
        <dbReference type="PROSITE" id="PS50850"/>
    </source>
</evidence>
<accession>A0A8T9C7C7</accession>
<organism evidence="8 9">
    <name type="scientific">Lachnellula suecica</name>
    <dbReference type="NCBI Taxonomy" id="602035"/>
    <lineage>
        <taxon>Eukaryota</taxon>
        <taxon>Fungi</taxon>
        <taxon>Dikarya</taxon>
        <taxon>Ascomycota</taxon>
        <taxon>Pezizomycotina</taxon>
        <taxon>Leotiomycetes</taxon>
        <taxon>Helotiales</taxon>
        <taxon>Lachnaceae</taxon>
        <taxon>Lachnellula</taxon>
    </lineage>
</organism>
<dbReference type="GO" id="GO:0022857">
    <property type="term" value="F:transmembrane transporter activity"/>
    <property type="evidence" value="ECO:0007669"/>
    <property type="project" value="InterPro"/>
</dbReference>
<dbReference type="Gene3D" id="1.20.1720.10">
    <property type="entry name" value="Multidrug resistance protein D"/>
    <property type="match status" value="1"/>
</dbReference>
<evidence type="ECO:0000313" key="8">
    <source>
        <dbReference type="EMBL" id="TVY80962.1"/>
    </source>
</evidence>
<feature type="transmembrane region" description="Helical" evidence="6">
    <location>
        <begin position="408"/>
        <end position="431"/>
    </location>
</feature>
<feature type="transmembrane region" description="Helical" evidence="6">
    <location>
        <begin position="116"/>
        <end position="136"/>
    </location>
</feature>
<feature type="transmembrane region" description="Helical" evidence="6">
    <location>
        <begin position="314"/>
        <end position="339"/>
    </location>
</feature>
<dbReference type="Gene3D" id="1.20.1250.20">
    <property type="entry name" value="MFS general substrate transporter like domains"/>
    <property type="match status" value="1"/>
</dbReference>
<dbReference type="Pfam" id="PF07690">
    <property type="entry name" value="MFS_1"/>
    <property type="match status" value="1"/>
</dbReference>
<evidence type="ECO:0000256" key="3">
    <source>
        <dbReference type="ARBA" id="ARBA00022989"/>
    </source>
</evidence>
<feature type="compositionally biased region" description="Basic and acidic residues" evidence="5">
    <location>
        <begin position="511"/>
        <end position="535"/>
    </location>
</feature>
<dbReference type="InterPro" id="IPR036259">
    <property type="entry name" value="MFS_trans_sf"/>
</dbReference>
<dbReference type="EMBL" id="QGMK01000575">
    <property type="protein sequence ID" value="TVY80962.1"/>
    <property type="molecule type" value="Genomic_DNA"/>
</dbReference>
<dbReference type="PANTHER" id="PTHR23501:SF59">
    <property type="entry name" value="MAJOR FACILITATOR SUPERFAMILY (MFS) PROFILE DOMAIN-CONTAINING PROTEIN-RELATED"/>
    <property type="match status" value="1"/>
</dbReference>
<feature type="transmembrane region" description="Helical" evidence="6">
    <location>
        <begin position="86"/>
        <end position="104"/>
    </location>
</feature>
<keyword evidence="4 6" id="KW-0472">Membrane</keyword>
<dbReference type="PROSITE" id="PS50850">
    <property type="entry name" value="MFS"/>
    <property type="match status" value="1"/>
</dbReference>
<dbReference type="AlphaFoldDB" id="A0A8T9C7C7"/>
<feature type="transmembrane region" description="Helical" evidence="6">
    <location>
        <begin position="240"/>
        <end position="260"/>
    </location>
</feature>
<dbReference type="SUPFAM" id="SSF103473">
    <property type="entry name" value="MFS general substrate transporter"/>
    <property type="match status" value="1"/>
</dbReference>
<evidence type="ECO:0000313" key="9">
    <source>
        <dbReference type="Proteomes" id="UP000469558"/>
    </source>
</evidence>
<keyword evidence="9" id="KW-1185">Reference proteome</keyword>
<evidence type="ECO:0000256" key="1">
    <source>
        <dbReference type="ARBA" id="ARBA00004141"/>
    </source>
</evidence>
<dbReference type="GO" id="GO:0005886">
    <property type="term" value="C:plasma membrane"/>
    <property type="evidence" value="ECO:0007669"/>
    <property type="project" value="TreeGrafter"/>
</dbReference>
<dbReference type="InterPro" id="IPR011701">
    <property type="entry name" value="MFS"/>
</dbReference>
<reference evidence="8 9" key="1">
    <citation type="submission" date="2018-05" db="EMBL/GenBank/DDBJ databases">
        <title>Genome sequencing and assembly of the regulated plant pathogen Lachnellula willkommii and related sister species for the development of diagnostic species identification markers.</title>
        <authorList>
            <person name="Giroux E."/>
            <person name="Bilodeau G."/>
        </authorList>
    </citation>
    <scope>NUCLEOTIDE SEQUENCE [LARGE SCALE GENOMIC DNA]</scope>
    <source>
        <strain evidence="8 9">CBS 268.59</strain>
    </source>
</reference>
<proteinExistence type="predicted"/>
<feature type="region of interest" description="Disordered" evidence="5">
    <location>
        <begin position="509"/>
        <end position="555"/>
    </location>
</feature>
<feature type="transmembrane region" description="Helical" evidence="6">
    <location>
        <begin position="485"/>
        <end position="504"/>
    </location>
</feature>
<evidence type="ECO:0000256" key="6">
    <source>
        <dbReference type="SAM" id="Phobius"/>
    </source>
</evidence>
<name>A0A8T9C7C7_9HELO</name>
<feature type="transmembrane region" description="Helical" evidence="6">
    <location>
        <begin position="281"/>
        <end position="302"/>
    </location>
</feature>
<dbReference type="PANTHER" id="PTHR23501">
    <property type="entry name" value="MAJOR FACILITATOR SUPERFAMILY"/>
    <property type="match status" value="1"/>
</dbReference>
<keyword evidence="3 6" id="KW-1133">Transmembrane helix</keyword>
<dbReference type="Proteomes" id="UP000469558">
    <property type="component" value="Unassembled WGS sequence"/>
</dbReference>
<feature type="domain" description="Major facilitator superfamily (MFS) profile" evidence="7">
    <location>
        <begin position="20"/>
        <end position="509"/>
    </location>
</feature>
<feature type="transmembrane region" description="Helical" evidence="6">
    <location>
        <begin position="148"/>
        <end position="168"/>
    </location>
</feature>
<feature type="transmembrane region" description="Helical" evidence="6">
    <location>
        <begin position="174"/>
        <end position="193"/>
    </location>
</feature>
<keyword evidence="2 6" id="KW-0812">Transmembrane</keyword>
<protein>
    <submittedName>
        <fullName evidence="8">Efflux pump FUS6</fullName>
    </submittedName>
</protein>
<feature type="transmembrane region" description="Helical" evidence="6">
    <location>
        <begin position="346"/>
        <end position="365"/>
    </location>
</feature>
<dbReference type="OrthoDB" id="4139357at2759"/>
<gene>
    <name evidence="8" type="primary">FUS6_8</name>
    <name evidence="8" type="ORF">LSUE1_G002935</name>
</gene>
<evidence type="ECO:0000256" key="2">
    <source>
        <dbReference type="ARBA" id="ARBA00022692"/>
    </source>
</evidence>
<evidence type="ECO:0000256" key="5">
    <source>
        <dbReference type="SAM" id="MobiDB-lite"/>
    </source>
</evidence>
<comment type="subcellular location">
    <subcellularLocation>
        <location evidence="1">Membrane</location>
        <topology evidence="1">Multi-pass membrane protein</topology>
    </subcellularLocation>
</comment>
<feature type="transmembrane region" description="Helical" evidence="6">
    <location>
        <begin position="57"/>
        <end position="74"/>
    </location>
</feature>
<feature type="transmembrane region" description="Helical" evidence="6">
    <location>
        <begin position="371"/>
        <end position="396"/>
    </location>
</feature>
<dbReference type="InterPro" id="IPR020846">
    <property type="entry name" value="MFS_dom"/>
</dbReference>
<sequence length="555" mass="60080">METPAMEGFKPMKGKTFILSITSLSVVAWLDGLATTSLAPAIPVVTQKLNGSALEGFWAGTSFLLCATVFQPTFASLSNVFGRKPLLFLVLVLFTVGTIVSGFAHSFTTMLLGRSIQGAGSGGILAMILVIMTDLVTIRERGKWMGIILMQYAFGTMVGPIIGGAFVQSSSWRWIFWVLLPMCGLGFMMAFIFKEPNVRNEAIVDKLKMVDWLGQVLIIASATAIIIPITWGGIQYPWDSWRVLVPLILGLFGVAVFGVYENFVPSEPVIAPRIISNRTAASIYAGSVIVGILMFSELYYLPLYFQVAKGYSPLLSGVALLPGSFAICPASVVTGILITKTGRWRWALWSGWVFTILGTGLLYLLDVDTPVVGWVFIDMVAVFGLGMTMSAGAIGVQATVIDSDLPAAAALYTFFRLFGQSIGVAIAGTIFQNQMEQHLLKYPELADKASELSKDAAGLVPLLKSMPESEARDHIVQSYVDSLKIIWLVILGFAIVATLASFVVKSQSLDRQSDPREVPSDSPGERSSVEEKKVDPQSGDSVPETVPDIETQAKR</sequence>
<evidence type="ECO:0000256" key="4">
    <source>
        <dbReference type="ARBA" id="ARBA00023136"/>
    </source>
</evidence>
<comment type="caution">
    <text evidence="8">The sequence shown here is derived from an EMBL/GenBank/DDBJ whole genome shotgun (WGS) entry which is preliminary data.</text>
</comment>